<evidence type="ECO:0000313" key="2">
    <source>
        <dbReference type="Proteomes" id="UP001172680"/>
    </source>
</evidence>
<protein>
    <submittedName>
        <fullName evidence="1">Uncharacterized protein</fullName>
    </submittedName>
</protein>
<organism evidence="1 2">
    <name type="scientific">Coniosporium tulheliwenetii</name>
    <dbReference type="NCBI Taxonomy" id="3383036"/>
    <lineage>
        <taxon>Eukaryota</taxon>
        <taxon>Fungi</taxon>
        <taxon>Dikarya</taxon>
        <taxon>Ascomycota</taxon>
        <taxon>Pezizomycotina</taxon>
        <taxon>Dothideomycetes</taxon>
        <taxon>Dothideomycetes incertae sedis</taxon>
        <taxon>Coniosporium</taxon>
    </lineage>
</organism>
<reference evidence="1" key="1">
    <citation type="submission" date="2022-10" db="EMBL/GenBank/DDBJ databases">
        <title>Culturing micro-colonial fungi from biological soil crusts in the Mojave desert and describing Neophaeococcomyces mojavensis, and introducing the new genera and species Taxawa tesnikishii.</title>
        <authorList>
            <person name="Kurbessoian T."/>
            <person name="Stajich J.E."/>
        </authorList>
    </citation>
    <scope>NUCLEOTIDE SEQUENCE</scope>
    <source>
        <strain evidence="1">JES_115</strain>
    </source>
</reference>
<name>A0ACC2YP64_9PEZI</name>
<sequence>MAEQTVLHAAQSAPRESTDDGALSRDAAAENSAEVAKEYLIFPKNGTDEDALSKTEESIKKITESEEVYSFRDVDKELVFWVANVTSTQLSKIREDSGVLAAEENVIGYEEGAALLLPTTMAHSSTSIPTKVKRDVAFATQIDALDDNDSHGSCVASKATGTEHGSAKKATLVVVKMGNLSLVEIVAAWNLALQDIKDKQRMKKSIITISLASLDLVDPNNLSNMQKAERRAIEKALKSDVPVLAIAGNKAEEKTLDGKLREEVDTAPAIYESPDFPIIVVGSTDHDGRRAATSQGGDKVTLLAQGVDIVCQGVPFAPQIKSGTSFATPQVAGVLATFLAAGEPGIDTSTGSLAASAKKFLAEEASWVRTGGSRVVWNKVTEKDNPKKSESLPAPVYAPKPEGKKVKDSHEEALIKAVGYFCNADAATTVPVGPKLNRTVEVVIDGPANAAHYKAQDWSKKGYIDDVYFFTLTTVDDCRTPRNGYNLAKPLGDRTCNDILYRSWKDCFNEGRGGLIQAGCLVYSVNTLF</sequence>
<keyword evidence="2" id="KW-1185">Reference proteome</keyword>
<dbReference type="Proteomes" id="UP001172680">
    <property type="component" value="Unassembled WGS sequence"/>
</dbReference>
<accession>A0ACC2YP64</accession>
<dbReference type="EMBL" id="JAPDRP010000023">
    <property type="protein sequence ID" value="KAJ9637176.1"/>
    <property type="molecule type" value="Genomic_DNA"/>
</dbReference>
<proteinExistence type="predicted"/>
<evidence type="ECO:0000313" key="1">
    <source>
        <dbReference type="EMBL" id="KAJ9637176.1"/>
    </source>
</evidence>
<comment type="caution">
    <text evidence="1">The sequence shown here is derived from an EMBL/GenBank/DDBJ whole genome shotgun (WGS) entry which is preliminary data.</text>
</comment>
<gene>
    <name evidence="1" type="ORF">H2199_007462</name>
</gene>